<evidence type="ECO:0000313" key="2">
    <source>
        <dbReference type="EMBL" id="SIT22326.1"/>
    </source>
</evidence>
<feature type="signal peptide" evidence="1">
    <location>
        <begin position="1"/>
        <end position="22"/>
    </location>
</feature>
<feature type="chain" id="PRO_5012116978" description="GLPGLI family protein" evidence="1">
    <location>
        <begin position="23"/>
        <end position="239"/>
    </location>
</feature>
<dbReference type="Proteomes" id="UP000186917">
    <property type="component" value="Unassembled WGS sequence"/>
</dbReference>
<protein>
    <recommendedName>
        <fullName evidence="4">GLPGLI family protein</fullName>
    </recommendedName>
</protein>
<dbReference type="RefSeq" id="WP_096510792.1">
    <property type="nucleotide sequence ID" value="NZ_AP017422.1"/>
</dbReference>
<sequence length="239" mass="27112">MTQLRMLWISILANAIPAFVSAQVNTKTDAYTGYAYKPGTQSLVYKEQNTEKYINNKHTETQTSYYSQSNQLIATRTLDFSNSLYTPSFKTEDLRTGYMEGVAVTGYQARMFVRKDKTASIKEKVITLNAPMVIDGGFNQFIKDHWSQLMQNQAVVFNFVVPARLNYYNLRACKIAATSTEVKIRIEPNSALLRWIAPPIIVNYNILTRRITNYEGKSNITDDEGSNSVVTLVYPDKGP</sequence>
<reference evidence="3" key="1">
    <citation type="submission" date="2017-01" db="EMBL/GenBank/DDBJ databases">
        <authorList>
            <person name="Varghese N."/>
            <person name="Submissions S."/>
        </authorList>
    </citation>
    <scope>NUCLEOTIDE SEQUENCE [LARGE SCALE GENOMIC DNA]</scope>
    <source>
        <strain evidence="3">DSM 21054</strain>
    </source>
</reference>
<evidence type="ECO:0000313" key="3">
    <source>
        <dbReference type="Proteomes" id="UP000186917"/>
    </source>
</evidence>
<organism evidence="2 3">
    <name type="scientific">Filimonas lacunae</name>
    <dbReference type="NCBI Taxonomy" id="477680"/>
    <lineage>
        <taxon>Bacteria</taxon>
        <taxon>Pseudomonadati</taxon>
        <taxon>Bacteroidota</taxon>
        <taxon>Chitinophagia</taxon>
        <taxon>Chitinophagales</taxon>
        <taxon>Chitinophagaceae</taxon>
        <taxon>Filimonas</taxon>
    </lineage>
</organism>
<dbReference type="AlphaFoldDB" id="A0A1N7QHR3"/>
<evidence type="ECO:0008006" key="4">
    <source>
        <dbReference type="Google" id="ProtNLM"/>
    </source>
</evidence>
<keyword evidence="1" id="KW-0732">Signal</keyword>
<evidence type="ECO:0000256" key="1">
    <source>
        <dbReference type="SAM" id="SignalP"/>
    </source>
</evidence>
<dbReference type="OrthoDB" id="1491713at2"/>
<dbReference type="EMBL" id="FTOR01000005">
    <property type="protein sequence ID" value="SIT22326.1"/>
    <property type="molecule type" value="Genomic_DNA"/>
</dbReference>
<accession>A0A1N7QHR3</accession>
<keyword evidence="3" id="KW-1185">Reference proteome</keyword>
<name>A0A1N7QHR3_9BACT</name>
<gene>
    <name evidence="2" type="ORF">SAMN05421788_105278</name>
</gene>
<dbReference type="STRING" id="477680.SAMN05421788_105278"/>
<proteinExistence type="predicted"/>